<evidence type="ECO:0000313" key="2">
    <source>
        <dbReference type="EMBL" id="SFF19166.1"/>
    </source>
</evidence>
<gene>
    <name evidence="2" type="ORF">SAMN04487969_11749</name>
</gene>
<dbReference type="Proteomes" id="UP000183410">
    <property type="component" value="Unassembled WGS sequence"/>
</dbReference>
<dbReference type="OrthoDB" id="2618490at2"/>
<dbReference type="AlphaFoldDB" id="A0A1I2GR91"/>
<feature type="region of interest" description="Disordered" evidence="1">
    <location>
        <begin position="1"/>
        <end position="26"/>
    </location>
</feature>
<evidence type="ECO:0000313" key="3">
    <source>
        <dbReference type="Proteomes" id="UP000183410"/>
    </source>
</evidence>
<evidence type="ECO:0000256" key="1">
    <source>
        <dbReference type="SAM" id="MobiDB-lite"/>
    </source>
</evidence>
<reference evidence="3" key="1">
    <citation type="submission" date="2016-10" db="EMBL/GenBank/DDBJ databases">
        <authorList>
            <person name="Varghese N."/>
            <person name="Submissions S."/>
        </authorList>
    </citation>
    <scope>NUCLEOTIDE SEQUENCE [LARGE SCALE GENOMIC DNA]</scope>
    <source>
        <strain evidence="3">CGMCC 1.10223</strain>
    </source>
</reference>
<dbReference type="RefSeq" id="WP_046233567.1">
    <property type="nucleotide sequence ID" value="NZ_FONN01000017.1"/>
</dbReference>
<name>A0A1I2GR91_9BACL</name>
<feature type="compositionally biased region" description="Basic and acidic residues" evidence="1">
    <location>
        <begin position="10"/>
        <end position="26"/>
    </location>
</feature>
<sequence>MVTNQQSLRQVDDYGVKGEQPDQTTDDLHELVQRKQRALKAKAFFKKLADDPLFAPEPGRTAGRSLTEWLLMAQYPIKQEMVFDYHEQRYVPSETRPRIDLAELLTLLLRKKGINGTFEDMMDHVLEGGSFQQFLSEHKLAKRASM</sequence>
<dbReference type="EMBL" id="FONN01000017">
    <property type="protein sequence ID" value="SFF19166.1"/>
    <property type="molecule type" value="Genomic_DNA"/>
</dbReference>
<keyword evidence="3" id="KW-1185">Reference proteome</keyword>
<accession>A0A1I2GR91</accession>
<organism evidence="2 3">
    <name type="scientific">Paenibacillus algorifonticola</name>
    <dbReference type="NCBI Taxonomy" id="684063"/>
    <lineage>
        <taxon>Bacteria</taxon>
        <taxon>Bacillati</taxon>
        <taxon>Bacillota</taxon>
        <taxon>Bacilli</taxon>
        <taxon>Bacillales</taxon>
        <taxon>Paenibacillaceae</taxon>
        <taxon>Paenibacillus</taxon>
    </lineage>
</organism>
<proteinExistence type="predicted"/>
<protein>
    <submittedName>
        <fullName evidence="2">Uncharacterized protein</fullName>
    </submittedName>
</protein>